<dbReference type="CDD" id="cd06267">
    <property type="entry name" value="PBP1_LacI_sugar_binding-like"/>
    <property type="match status" value="1"/>
</dbReference>
<dbReference type="InterPro" id="IPR028082">
    <property type="entry name" value="Peripla_BP_I"/>
</dbReference>
<dbReference type="OrthoDB" id="867148at2"/>
<organism evidence="5 6">
    <name type="scientific">Aquiflexum balticum DSM 16537</name>
    <dbReference type="NCBI Taxonomy" id="758820"/>
    <lineage>
        <taxon>Bacteria</taxon>
        <taxon>Pseudomonadati</taxon>
        <taxon>Bacteroidota</taxon>
        <taxon>Cytophagia</taxon>
        <taxon>Cytophagales</taxon>
        <taxon>Cyclobacteriaceae</taxon>
        <taxon>Aquiflexum</taxon>
    </lineage>
</organism>
<reference evidence="6" key="1">
    <citation type="submission" date="2017-04" db="EMBL/GenBank/DDBJ databases">
        <authorList>
            <person name="Varghese N."/>
            <person name="Submissions S."/>
        </authorList>
    </citation>
    <scope>NUCLEOTIDE SEQUENCE [LARGE SCALE GENOMIC DNA]</scope>
    <source>
        <strain evidence="6">DSM 16537</strain>
    </source>
</reference>
<dbReference type="Pfam" id="PF00356">
    <property type="entry name" value="LacI"/>
    <property type="match status" value="1"/>
</dbReference>
<dbReference type="CDD" id="cd01392">
    <property type="entry name" value="HTH_LacI"/>
    <property type="match status" value="1"/>
</dbReference>
<dbReference type="PROSITE" id="PS50932">
    <property type="entry name" value="HTH_LACI_2"/>
    <property type="match status" value="1"/>
</dbReference>
<dbReference type="Proteomes" id="UP000192333">
    <property type="component" value="Chromosome I"/>
</dbReference>
<dbReference type="SUPFAM" id="SSF53822">
    <property type="entry name" value="Periplasmic binding protein-like I"/>
    <property type="match status" value="1"/>
</dbReference>
<feature type="domain" description="HTH lacI-type" evidence="4">
    <location>
        <begin position="7"/>
        <end position="61"/>
    </location>
</feature>
<gene>
    <name evidence="5" type="ORF">SAMN00777080_2271</name>
</gene>
<accession>A0A1W2H4G4</accession>
<dbReference type="STRING" id="758820.SAMN00777080_2271"/>
<dbReference type="GO" id="GO:0000976">
    <property type="term" value="F:transcription cis-regulatory region binding"/>
    <property type="evidence" value="ECO:0007669"/>
    <property type="project" value="TreeGrafter"/>
</dbReference>
<dbReference type="InterPro" id="IPR046335">
    <property type="entry name" value="LacI/GalR-like_sensor"/>
</dbReference>
<evidence type="ECO:0000313" key="5">
    <source>
        <dbReference type="EMBL" id="SMD43664.1"/>
    </source>
</evidence>
<name>A0A1W2H4G4_9BACT</name>
<keyword evidence="2" id="KW-0238">DNA-binding</keyword>
<dbReference type="GO" id="GO:0003700">
    <property type="term" value="F:DNA-binding transcription factor activity"/>
    <property type="evidence" value="ECO:0007669"/>
    <property type="project" value="TreeGrafter"/>
</dbReference>
<dbReference type="PANTHER" id="PTHR30146:SF109">
    <property type="entry name" value="HTH-TYPE TRANSCRIPTIONAL REGULATOR GALS"/>
    <property type="match status" value="1"/>
</dbReference>
<protein>
    <submittedName>
        <fullName evidence="5">Transcriptional regulator, LacI family</fullName>
    </submittedName>
</protein>
<dbReference type="Gene3D" id="3.40.50.2300">
    <property type="match status" value="2"/>
</dbReference>
<dbReference type="InterPro" id="IPR010982">
    <property type="entry name" value="Lambda_DNA-bd_dom_sf"/>
</dbReference>
<proteinExistence type="predicted"/>
<keyword evidence="1" id="KW-0805">Transcription regulation</keyword>
<dbReference type="Gene3D" id="1.10.260.40">
    <property type="entry name" value="lambda repressor-like DNA-binding domains"/>
    <property type="match status" value="1"/>
</dbReference>
<evidence type="ECO:0000256" key="2">
    <source>
        <dbReference type="ARBA" id="ARBA00023125"/>
    </source>
</evidence>
<keyword evidence="6" id="KW-1185">Reference proteome</keyword>
<dbReference type="InterPro" id="IPR000843">
    <property type="entry name" value="HTH_LacI"/>
</dbReference>
<dbReference type="Pfam" id="PF13377">
    <property type="entry name" value="Peripla_BP_3"/>
    <property type="match status" value="1"/>
</dbReference>
<evidence type="ECO:0000313" key="6">
    <source>
        <dbReference type="Proteomes" id="UP000192333"/>
    </source>
</evidence>
<dbReference type="SUPFAM" id="SSF47413">
    <property type="entry name" value="lambda repressor-like DNA-binding domains"/>
    <property type="match status" value="1"/>
</dbReference>
<keyword evidence="3" id="KW-0804">Transcription</keyword>
<evidence type="ECO:0000259" key="4">
    <source>
        <dbReference type="PROSITE" id="PS50932"/>
    </source>
</evidence>
<dbReference type="SMART" id="SM00354">
    <property type="entry name" value="HTH_LACI"/>
    <property type="match status" value="1"/>
</dbReference>
<sequence length="343" mass="38670">MKKGHQVTMKEIAKKLGVSVSTVSRALKDSPELHADTKTRIVEMAKSMNYQYNLLAQSLRISRSKVLGVIVPELTSHFFSSNISGIQDTAYKRGYNIMICQSNESFEQEKANVRTLVSSQVDGLLISLSRETKSYEHLQELYDREIPFIMFDRVTEEIPVSKVTVDDAHGAYLVVHHLLEQGFKKIAYFSGPEDLYISKKRKEGYLEALKEFGIPEKESRVYITDLTFEMNRKITLDMLQEQDRPDAIFAMIDPLAVEVMMILKENGVRIPEDIALAGFTNNPTSAVVEPSLTTVSQPGYEMGQLAANHLLDQLDELVSDDPQTFVLLTTLVARNSTKKTPKS</sequence>
<dbReference type="EMBL" id="LT838813">
    <property type="protein sequence ID" value="SMD43664.1"/>
    <property type="molecule type" value="Genomic_DNA"/>
</dbReference>
<evidence type="ECO:0000256" key="3">
    <source>
        <dbReference type="ARBA" id="ARBA00023163"/>
    </source>
</evidence>
<dbReference type="AlphaFoldDB" id="A0A1W2H4G4"/>
<evidence type="ECO:0000256" key="1">
    <source>
        <dbReference type="ARBA" id="ARBA00023015"/>
    </source>
</evidence>
<dbReference type="PANTHER" id="PTHR30146">
    <property type="entry name" value="LACI-RELATED TRANSCRIPTIONAL REPRESSOR"/>
    <property type="match status" value="1"/>
</dbReference>
<dbReference type="RefSeq" id="WP_084120543.1">
    <property type="nucleotide sequence ID" value="NZ_LT838813.1"/>
</dbReference>